<sequence>MLCQGLAKFDERRPVYEPGLVDAGIFSAWHVRDRHPSRAVGLRDTCISSDPPHSAASRYKGQINEAEIDATSSDSSEPKHRSSHVHSLVRPITAPPLATVRHLLPFREPEFCRPRRQNLGLRNIGPPVTNFVRIHLRTTGPCARALHCVFDNRADASPEHHAYHSILSDIVARPSRRCVTLAISLPSHLSLLSDASHRLLPLEIQDGTDTTLCAVSASPPGLTASQPDRDGRLPSNIR</sequence>
<name>A0A2T3Z365_TRIA4</name>
<dbReference type="EMBL" id="KZ679264">
    <property type="protein sequence ID" value="PTB39249.1"/>
    <property type="molecule type" value="Genomic_DNA"/>
</dbReference>
<feature type="region of interest" description="Disordered" evidence="1">
    <location>
        <begin position="217"/>
        <end position="238"/>
    </location>
</feature>
<dbReference type="AlphaFoldDB" id="A0A2T3Z365"/>
<reference evidence="2 3" key="1">
    <citation type="submission" date="2016-07" db="EMBL/GenBank/DDBJ databases">
        <title>Multiple horizontal gene transfer events from other fungi enriched the ability of initially mycotrophic Trichoderma (Ascomycota) to feed on dead plant biomass.</title>
        <authorList>
            <consortium name="DOE Joint Genome Institute"/>
            <person name="Aerts A."/>
            <person name="Atanasova L."/>
            <person name="Chenthamara K."/>
            <person name="Zhang J."/>
            <person name="Grujic M."/>
            <person name="Henrissat B."/>
            <person name="Kuo A."/>
            <person name="Salamov A."/>
            <person name="Lipzen A."/>
            <person name="Labutti K."/>
            <person name="Barry K."/>
            <person name="Miao Y."/>
            <person name="Rahimi M.J."/>
            <person name="Shen Q."/>
            <person name="Grigoriev I.V."/>
            <person name="Kubicek C.P."/>
            <person name="Druzhinina I.S."/>
        </authorList>
    </citation>
    <scope>NUCLEOTIDE SEQUENCE [LARGE SCALE GENOMIC DNA]</scope>
    <source>
        <strain evidence="2 3">CBS 433.97</strain>
    </source>
</reference>
<dbReference type="Proteomes" id="UP000240493">
    <property type="component" value="Unassembled WGS sequence"/>
</dbReference>
<keyword evidence="3" id="KW-1185">Reference proteome</keyword>
<proteinExistence type="predicted"/>
<accession>A0A2T3Z365</accession>
<feature type="region of interest" description="Disordered" evidence="1">
    <location>
        <begin position="68"/>
        <end position="88"/>
    </location>
</feature>
<evidence type="ECO:0000256" key="1">
    <source>
        <dbReference type="SAM" id="MobiDB-lite"/>
    </source>
</evidence>
<evidence type="ECO:0000313" key="2">
    <source>
        <dbReference type="EMBL" id="PTB39249.1"/>
    </source>
</evidence>
<organism evidence="2 3">
    <name type="scientific">Trichoderma asperellum (strain ATCC 204424 / CBS 433.97 / NBRC 101777)</name>
    <dbReference type="NCBI Taxonomy" id="1042311"/>
    <lineage>
        <taxon>Eukaryota</taxon>
        <taxon>Fungi</taxon>
        <taxon>Dikarya</taxon>
        <taxon>Ascomycota</taxon>
        <taxon>Pezizomycotina</taxon>
        <taxon>Sordariomycetes</taxon>
        <taxon>Hypocreomycetidae</taxon>
        <taxon>Hypocreales</taxon>
        <taxon>Hypocreaceae</taxon>
        <taxon>Trichoderma</taxon>
    </lineage>
</organism>
<evidence type="ECO:0000313" key="3">
    <source>
        <dbReference type="Proteomes" id="UP000240493"/>
    </source>
</evidence>
<protein>
    <submittedName>
        <fullName evidence="2">Uncharacterized protein</fullName>
    </submittedName>
</protein>
<gene>
    <name evidence="2" type="ORF">M441DRAFT_48436</name>
</gene>